<dbReference type="GO" id="GO:0031515">
    <property type="term" value="C:tRNA (m1A) methyltransferase complex"/>
    <property type="evidence" value="ECO:0007669"/>
    <property type="project" value="UniProtKB-UniRule"/>
</dbReference>
<keyword evidence="7 11" id="KW-0819">tRNA processing</keyword>
<evidence type="ECO:0000256" key="11">
    <source>
        <dbReference type="PIRNR" id="PIRNR017269"/>
    </source>
</evidence>
<evidence type="ECO:0000256" key="13">
    <source>
        <dbReference type="SAM" id="Coils"/>
    </source>
</evidence>
<dbReference type="InterPro" id="IPR029063">
    <property type="entry name" value="SAM-dependent_MTases_sf"/>
</dbReference>
<evidence type="ECO:0000256" key="2">
    <source>
        <dbReference type="ARBA" id="ARBA00012796"/>
    </source>
</evidence>
<evidence type="ECO:0000313" key="16">
    <source>
        <dbReference type="Proteomes" id="UP000662931"/>
    </source>
</evidence>
<proteinExistence type="inferred from homology"/>
<gene>
    <name evidence="15" type="ORF">FOA43_004239</name>
</gene>
<feature type="domain" description="tRNA (adenine(58)-N(1))-methyltransferase catalytic subunit TRM61 C-terminal" evidence="14">
    <location>
        <begin position="64"/>
        <end position="345"/>
    </location>
</feature>
<dbReference type="GO" id="GO:0030488">
    <property type="term" value="P:tRNA methylation"/>
    <property type="evidence" value="ECO:0007669"/>
    <property type="project" value="InterPro"/>
</dbReference>
<keyword evidence="6 11" id="KW-0949">S-adenosyl-L-methionine</keyword>
<evidence type="ECO:0000256" key="6">
    <source>
        <dbReference type="ARBA" id="ARBA00022691"/>
    </source>
</evidence>
<dbReference type="PIRSF" id="PIRSF017269">
    <property type="entry name" value="GCD14"/>
    <property type="match status" value="1"/>
</dbReference>
<dbReference type="GeneID" id="62197639"/>
<dbReference type="GO" id="GO:0005634">
    <property type="term" value="C:nucleus"/>
    <property type="evidence" value="ECO:0007669"/>
    <property type="project" value="UniProtKB-SubCell"/>
</dbReference>
<dbReference type="Gene3D" id="3.40.50.150">
    <property type="entry name" value="Vaccinia Virus protein VP39"/>
    <property type="match status" value="1"/>
</dbReference>
<dbReference type="SUPFAM" id="SSF53335">
    <property type="entry name" value="S-adenosyl-L-methionine-dependent methyltransferases"/>
    <property type="match status" value="1"/>
</dbReference>
<keyword evidence="4 11" id="KW-0489">Methyltransferase</keyword>
<dbReference type="PROSITE" id="PS51620">
    <property type="entry name" value="SAM_TRM61"/>
    <property type="match status" value="1"/>
</dbReference>
<keyword evidence="13" id="KW-0175">Coiled coil</keyword>
<accession>A0A875S9N6</accession>
<feature type="coiled-coil region" evidence="13">
    <location>
        <begin position="245"/>
        <end position="290"/>
    </location>
</feature>
<comment type="subcellular location">
    <subcellularLocation>
        <location evidence="1 11">Nucleus</location>
    </subcellularLocation>
</comment>
<dbReference type="InterPro" id="IPR014816">
    <property type="entry name" value="tRNA_MeTrfase_Gcd14"/>
</dbReference>
<dbReference type="AlphaFoldDB" id="A0A875S9N6"/>
<keyword evidence="16" id="KW-1185">Reference proteome</keyword>
<evidence type="ECO:0000256" key="5">
    <source>
        <dbReference type="ARBA" id="ARBA00022679"/>
    </source>
</evidence>
<feature type="binding site" evidence="12">
    <location>
        <position position="135"/>
    </location>
    <ligand>
        <name>S-adenosyl-L-methionine</name>
        <dbReference type="ChEBI" id="CHEBI:59789"/>
    </ligand>
</feature>
<dbReference type="OrthoDB" id="1925287at2759"/>
<protein>
    <recommendedName>
        <fullName evidence="3 11">tRNA (adenine(58)-N(1))-methyltransferase catalytic subunit TRM61</fullName>
        <ecNumber evidence="2 11">2.1.1.220</ecNumber>
    </recommendedName>
</protein>
<dbReference type="PANTHER" id="PTHR12133:SF2">
    <property type="entry name" value="TRNA (ADENINE(58)-N(1))-METHYLTRANSFERASE CATALYTIC SUBUNIT TRMT61A"/>
    <property type="match status" value="1"/>
</dbReference>
<comment type="catalytic activity">
    <reaction evidence="11">
        <text>adenosine(58) in tRNA + S-adenosyl-L-methionine = N(1)-methyladenosine(58) in tRNA + S-adenosyl-L-homocysteine + H(+)</text>
        <dbReference type="Rhea" id="RHEA:43152"/>
        <dbReference type="Rhea" id="RHEA-COMP:10365"/>
        <dbReference type="Rhea" id="RHEA-COMP:10366"/>
        <dbReference type="ChEBI" id="CHEBI:15378"/>
        <dbReference type="ChEBI" id="CHEBI:57856"/>
        <dbReference type="ChEBI" id="CHEBI:59789"/>
        <dbReference type="ChEBI" id="CHEBI:74411"/>
        <dbReference type="ChEBI" id="CHEBI:74491"/>
        <dbReference type="EC" id="2.1.1.220"/>
    </reaction>
</comment>
<evidence type="ECO:0000256" key="4">
    <source>
        <dbReference type="ARBA" id="ARBA00022603"/>
    </source>
</evidence>
<evidence type="ECO:0000259" key="14">
    <source>
        <dbReference type="Pfam" id="PF08704"/>
    </source>
</evidence>
<evidence type="ECO:0000256" key="8">
    <source>
        <dbReference type="ARBA" id="ARBA00023242"/>
    </source>
</evidence>
<dbReference type="EC" id="2.1.1.220" evidence="2 11"/>
<dbReference type="FunFam" id="3.10.330.20:FF:000002">
    <property type="entry name" value="tRNA (adenine(58)-N(1))-methyltransferase catalytic subunit TRMT61A"/>
    <property type="match status" value="1"/>
</dbReference>
<dbReference type="EMBL" id="CP064815">
    <property type="protein sequence ID" value="QPG76845.1"/>
    <property type="molecule type" value="Genomic_DNA"/>
</dbReference>
<dbReference type="Proteomes" id="UP000662931">
    <property type="component" value="Chromosome 4"/>
</dbReference>
<evidence type="ECO:0000256" key="10">
    <source>
        <dbReference type="ARBA" id="ARBA00063447"/>
    </source>
</evidence>
<comment type="function">
    <text evidence="9 11">Catalytic subunit of tRNA (adenine-N(1)-)-methyltransferase, which catalyzes the formation of N(1)-methyladenine at position 58 (m1A58) in initiator methionyl-tRNA.</text>
</comment>
<dbReference type="GO" id="GO:0160107">
    <property type="term" value="F:tRNA (adenine(58)-N1)-methyltransferase activity"/>
    <property type="evidence" value="ECO:0007669"/>
    <property type="project" value="UniProtKB-EC"/>
</dbReference>
<dbReference type="InterPro" id="IPR049470">
    <property type="entry name" value="TRM61_C"/>
</dbReference>
<organism evidence="15 16">
    <name type="scientific">Eeniella nana</name>
    <name type="common">Yeast</name>
    <name type="synonym">Brettanomyces nanus</name>
    <dbReference type="NCBI Taxonomy" id="13502"/>
    <lineage>
        <taxon>Eukaryota</taxon>
        <taxon>Fungi</taxon>
        <taxon>Dikarya</taxon>
        <taxon>Ascomycota</taxon>
        <taxon>Saccharomycotina</taxon>
        <taxon>Pichiomycetes</taxon>
        <taxon>Pichiales</taxon>
        <taxon>Pichiaceae</taxon>
        <taxon>Brettanomyces</taxon>
    </lineage>
</organism>
<dbReference type="PANTHER" id="PTHR12133">
    <property type="entry name" value="TRNA (ADENINE(58)-N(1))-METHYLTRANSFERASE"/>
    <property type="match status" value="1"/>
</dbReference>
<evidence type="ECO:0000256" key="12">
    <source>
        <dbReference type="PIRSR" id="PIRSR017269-1"/>
    </source>
</evidence>
<dbReference type="Gene3D" id="3.10.330.20">
    <property type="match status" value="1"/>
</dbReference>
<evidence type="ECO:0000256" key="9">
    <source>
        <dbReference type="ARBA" id="ARBA00054081"/>
    </source>
</evidence>
<reference evidence="15" key="1">
    <citation type="submission" date="2020-10" db="EMBL/GenBank/DDBJ databases">
        <authorList>
            <person name="Roach M.J.R."/>
        </authorList>
    </citation>
    <scope>NUCLEOTIDE SEQUENCE</scope>
    <source>
        <strain evidence="15">CBS 1945</strain>
    </source>
</reference>
<sequence length="351" mass="40015">MSITKYKDTIENGDLIMVYISRLHIKPIVVQQGEVLNTRFGSFPHDSMIGLKYGAQLLTPKGKGFVYLLHPTPELWTVSLPHRTQIVYTPDSSYILQRMNVIGGSRVIEAGTGSGSFTHAFARNVGQSGRIFTYEFHEARYKQAVQEFGDHGLNDMVVVTHRDVCSQGFVITQEKIDADSVFLDLPSPWDAIPHLDEVISQKRQVDICCFSPCVEQVMKTVESLHENGWTQVEMTEVSSLVWESRKEMIREVDDALKRLKDVKKRQKEGIEKLKELAKAKAKAKAEMKSDTYIKQPKLKDRDRGYNPFGKGRRIAEGEEGFDWFNVSKTEREIKSHTSYLTFAVKVPQLQL</sequence>
<name>A0A875S9N6_EENNA</name>
<keyword evidence="8 11" id="KW-0539">Nucleus</keyword>
<evidence type="ECO:0000256" key="3">
    <source>
        <dbReference type="ARBA" id="ARBA00015963"/>
    </source>
</evidence>
<dbReference type="KEGG" id="bnn:FOA43_004239"/>
<comment type="similarity">
    <text evidence="11">Belongs to the class I-like SAM-binding methyltransferase superfamily. TRM61 family.</text>
</comment>
<feature type="binding site" evidence="12">
    <location>
        <position position="163"/>
    </location>
    <ligand>
        <name>S-adenosyl-L-methionine</name>
        <dbReference type="ChEBI" id="CHEBI:59789"/>
    </ligand>
</feature>
<feature type="binding site" evidence="12">
    <location>
        <position position="184"/>
    </location>
    <ligand>
        <name>S-adenosyl-L-methionine</name>
        <dbReference type="ChEBI" id="CHEBI:59789"/>
    </ligand>
</feature>
<keyword evidence="5 11" id="KW-0808">Transferase</keyword>
<dbReference type="Pfam" id="PF08704">
    <property type="entry name" value="GCD14"/>
    <property type="match status" value="1"/>
</dbReference>
<evidence type="ECO:0000256" key="7">
    <source>
        <dbReference type="ARBA" id="ARBA00022694"/>
    </source>
</evidence>
<dbReference type="RefSeq" id="XP_038780410.1">
    <property type="nucleotide sequence ID" value="XM_038924482.1"/>
</dbReference>
<evidence type="ECO:0000313" key="15">
    <source>
        <dbReference type="EMBL" id="QPG76845.1"/>
    </source>
</evidence>
<evidence type="ECO:0000256" key="1">
    <source>
        <dbReference type="ARBA" id="ARBA00004123"/>
    </source>
</evidence>
<comment type="subunit">
    <text evidence="10">Heterotetramer; composed of two copies of TRM6 and two copies of TRM61.</text>
</comment>